<keyword evidence="4" id="KW-0520">NAD</keyword>
<dbReference type="Pfam" id="PF13561">
    <property type="entry name" value="adh_short_C2"/>
    <property type="match status" value="1"/>
</dbReference>
<keyword evidence="3" id="KW-0560">Oxidoreductase</keyword>
<dbReference type="EMBL" id="CAWUHD010000077">
    <property type="protein sequence ID" value="CAK7228051.1"/>
    <property type="molecule type" value="Genomic_DNA"/>
</dbReference>
<dbReference type="InterPro" id="IPR020904">
    <property type="entry name" value="Sc_DH/Rdtase_CS"/>
</dbReference>
<evidence type="ECO:0000256" key="1">
    <source>
        <dbReference type="ARBA" id="ARBA00006484"/>
    </source>
</evidence>
<dbReference type="PRINTS" id="PR00080">
    <property type="entry name" value="SDRFAMILY"/>
</dbReference>
<name>A0ABP0CA44_9PEZI</name>
<evidence type="ECO:0000313" key="7">
    <source>
        <dbReference type="Proteomes" id="UP001642482"/>
    </source>
</evidence>
<reference evidence="6 7" key="1">
    <citation type="submission" date="2024-01" db="EMBL/GenBank/DDBJ databases">
        <authorList>
            <person name="Allen C."/>
            <person name="Tagirdzhanova G."/>
        </authorList>
    </citation>
    <scope>NUCLEOTIDE SEQUENCE [LARGE SCALE GENOMIC DNA]</scope>
</reference>
<organism evidence="6 7">
    <name type="scientific">Sporothrix eucalyptigena</name>
    <dbReference type="NCBI Taxonomy" id="1812306"/>
    <lineage>
        <taxon>Eukaryota</taxon>
        <taxon>Fungi</taxon>
        <taxon>Dikarya</taxon>
        <taxon>Ascomycota</taxon>
        <taxon>Pezizomycotina</taxon>
        <taxon>Sordariomycetes</taxon>
        <taxon>Sordariomycetidae</taxon>
        <taxon>Ophiostomatales</taxon>
        <taxon>Ophiostomataceae</taxon>
        <taxon>Sporothrix</taxon>
    </lineage>
</organism>
<dbReference type="Proteomes" id="UP001642482">
    <property type="component" value="Unassembled WGS sequence"/>
</dbReference>
<evidence type="ECO:0000256" key="4">
    <source>
        <dbReference type="ARBA" id="ARBA00023027"/>
    </source>
</evidence>
<dbReference type="PANTHER" id="PTHR24321">
    <property type="entry name" value="DEHYDROGENASES, SHORT CHAIN"/>
    <property type="match status" value="1"/>
</dbReference>
<dbReference type="InterPro" id="IPR002347">
    <property type="entry name" value="SDR_fam"/>
</dbReference>
<dbReference type="PANTHER" id="PTHR24321:SF8">
    <property type="entry name" value="ESTRADIOL 17-BETA-DEHYDROGENASE 8-RELATED"/>
    <property type="match status" value="1"/>
</dbReference>
<sequence>MSFNGKVIAITGGGQGIGLATAKVLAGRGASVSIADANPTTLEQVQKDFEAKGWPIHTAVVDIRDPAKVNAWIEGAVAKFGRLDGAVNAAGIIGKSYGQAKIADIQDDEWDLVLGVNVNGMLYSLRAELKHIVDGGSIVNISSNQGSAAGFPGCAAYTTSKHAVLGLTKSAARDYGSRGIRINAVGPGGTYGPLMHSVVGDSPPPATNALEKYAKPEEIAYMIVWLLGPESTHTSGELLRVDGGLFA</sequence>
<dbReference type="SUPFAM" id="SSF51735">
    <property type="entry name" value="NAD(P)-binding Rossmann-fold domains"/>
    <property type="match status" value="1"/>
</dbReference>
<protein>
    <recommendedName>
        <fullName evidence="5">Ketoreductase domain-containing protein</fullName>
    </recommendedName>
</protein>
<keyword evidence="2" id="KW-0521">NADP</keyword>
<comment type="similarity">
    <text evidence="1">Belongs to the short-chain dehydrogenases/reductases (SDR) family.</text>
</comment>
<dbReference type="PRINTS" id="PR00081">
    <property type="entry name" value="GDHRDH"/>
</dbReference>
<evidence type="ECO:0000256" key="3">
    <source>
        <dbReference type="ARBA" id="ARBA00023002"/>
    </source>
</evidence>
<evidence type="ECO:0000313" key="6">
    <source>
        <dbReference type="EMBL" id="CAK7228051.1"/>
    </source>
</evidence>
<dbReference type="CDD" id="cd05233">
    <property type="entry name" value="SDR_c"/>
    <property type="match status" value="1"/>
</dbReference>
<dbReference type="InterPro" id="IPR057326">
    <property type="entry name" value="KR_dom"/>
</dbReference>
<keyword evidence="7" id="KW-1185">Reference proteome</keyword>
<dbReference type="Gene3D" id="3.40.50.720">
    <property type="entry name" value="NAD(P)-binding Rossmann-like Domain"/>
    <property type="match status" value="1"/>
</dbReference>
<feature type="domain" description="Ketoreductase" evidence="5">
    <location>
        <begin position="6"/>
        <end position="188"/>
    </location>
</feature>
<proteinExistence type="inferred from homology"/>
<evidence type="ECO:0000259" key="5">
    <source>
        <dbReference type="SMART" id="SM00822"/>
    </source>
</evidence>
<dbReference type="SMART" id="SM00822">
    <property type="entry name" value="PKS_KR"/>
    <property type="match status" value="1"/>
</dbReference>
<comment type="caution">
    <text evidence="6">The sequence shown here is derived from an EMBL/GenBank/DDBJ whole genome shotgun (WGS) entry which is preliminary data.</text>
</comment>
<gene>
    <name evidence="6" type="ORF">SEUCBS140593_006785</name>
</gene>
<dbReference type="PROSITE" id="PS00061">
    <property type="entry name" value="ADH_SHORT"/>
    <property type="match status" value="1"/>
</dbReference>
<accession>A0ABP0CA44</accession>
<evidence type="ECO:0000256" key="2">
    <source>
        <dbReference type="ARBA" id="ARBA00022857"/>
    </source>
</evidence>
<dbReference type="InterPro" id="IPR036291">
    <property type="entry name" value="NAD(P)-bd_dom_sf"/>
</dbReference>